<dbReference type="EMBL" id="CAJSLV010000078">
    <property type="protein sequence ID" value="CAG6396802.1"/>
    <property type="molecule type" value="Genomic_DNA"/>
</dbReference>
<feature type="compositionally biased region" description="Basic residues" evidence="1">
    <location>
        <begin position="159"/>
        <end position="174"/>
    </location>
</feature>
<feature type="compositionally biased region" description="Basic and acidic residues" evidence="1">
    <location>
        <begin position="252"/>
        <end position="269"/>
    </location>
</feature>
<feature type="region of interest" description="Disordered" evidence="1">
    <location>
        <begin position="316"/>
        <end position="341"/>
    </location>
</feature>
<feature type="compositionally biased region" description="Low complexity" evidence="1">
    <location>
        <begin position="1231"/>
        <end position="1241"/>
    </location>
</feature>
<feature type="compositionally biased region" description="Low complexity" evidence="1">
    <location>
        <begin position="608"/>
        <end position="625"/>
    </location>
</feature>
<feature type="compositionally biased region" description="Basic and acidic residues" evidence="1">
    <location>
        <begin position="706"/>
        <end position="715"/>
    </location>
</feature>
<organism evidence="2 3">
    <name type="scientific">Actinacidiphila cocklensis</name>
    <dbReference type="NCBI Taxonomy" id="887465"/>
    <lineage>
        <taxon>Bacteria</taxon>
        <taxon>Bacillati</taxon>
        <taxon>Actinomycetota</taxon>
        <taxon>Actinomycetes</taxon>
        <taxon>Kitasatosporales</taxon>
        <taxon>Streptomycetaceae</taxon>
        <taxon>Actinacidiphila</taxon>
    </lineage>
</organism>
<feature type="compositionally biased region" description="Basic and acidic residues" evidence="1">
    <location>
        <begin position="182"/>
        <end position="193"/>
    </location>
</feature>
<feature type="compositionally biased region" description="Basic residues" evidence="1">
    <location>
        <begin position="805"/>
        <end position="818"/>
    </location>
</feature>
<dbReference type="Proteomes" id="UP001152519">
    <property type="component" value="Unassembled WGS sequence"/>
</dbReference>
<feature type="region of interest" description="Disordered" evidence="1">
    <location>
        <begin position="1164"/>
        <end position="1290"/>
    </location>
</feature>
<keyword evidence="2" id="KW-0378">Hydrolase</keyword>
<feature type="compositionally biased region" description="Low complexity" evidence="1">
    <location>
        <begin position="114"/>
        <end position="125"/>
    </location>
</feature>
<feature type="compositionally biased region" description="Basic and acidic residues" evidence="1">
    <location>
        <begin position="626"/>
        <end position="658"/>
    </location>
</feature>
<dbReference type="GO" id="GO:0016787">
    <property type="term" value="F:hydrolase activity"/>
    <property type="evidence" value="ECO:0007669"/>
    <property type="project" value="UniProtKB-KW"/>
</dbReference>
<feature type="compositionally biased region" description="Basic residues" evidence="1">
    <location>
        <begin position="194"/>
        <end position="218"/>
    </location>
</feature>
<comment type="caution">
    <text evidence="2">The sequence shown here is derived from an EMBL/GenBank/DDBJ whole genome shotgun (WGS) entry which is preliminary data.</text>
</comment>
<feature type="compositionally biased region" description="Basic and acidic residues" evidence="1">
    <location>
        <begin position="399"/>
        <end position="436"/>
    </location>
</feature>
<feature type="compositionally biased region" description="Basic residues" evidence="1">
    <location>
        <begin position="270"/>
        <end position="290"/>
    </location>
</feature>
<protein>
    <submittedName>
        <fullName evidence="2">HAD family hydrolase</fullName>
    </submittedName>
</protein>
<feature type="region of interest" description="Disordered" evidence="1">
    <location>
        <begin position="29"/>
        <end position="291"/>
    </location>
</feature>
<feature type="region of interest" description="Disordered" evidence="1">
    <location>
        <begin position="1043"/>
        <end position="1066"/>
    </location>
</feature>
<feature type="compositionally biased region" description="Basic and acidic residues" evidence="1">
    <location>
        <begin position="1176"/>
        <end position="1190"/>
    </location>
</feature>
<sequence length="1290" mass="139794">MWHHPSALRNGFEAGWPWRLLWPGAPSALRGRTTHSRQPSHPREQFHGLAVPFVRRTCRREQRPRRRPAPGPRHPRRRRRRRHGHHAPGAGTHARRLPAARRLQRDPQRHPSGRRPVGPRGVLLGRRGHRRDQHLRGQPLRAGRVRHPRADPRAVRGGRPPRPRGRRRLRRRRPPPLGARLDGPRHQAADARPHPVRRAPRRLRGERRGPDRRRRRRAAGGDHPGPAPDQGGGDRGPPRDAVGRGEPAADLLGDRGDHGHHAARLGDRCRAHRAGAARHRHDRPQLRHRPLRDERAPALSRPPLPCPAVLYAQRGPAGAHQGRRPLPAHALRTGRRPRGVRPRVRPLAGRRLLRHHAGAPAAAGGAGRRPGPAPAHRAPRAWRRLALPDRPLPAGHVLPGDRRADQRQRVEEVPRRDARRPLGRLRGDGPRPDPRGRPPARPVRGLRRPGRRRRHGRDRRTLRHRLHAADRAGLHRGPGAAGGPGEARRPRGAELGQLRGRRRPRVPVRQGDRAGPRARRRADRAHHRRGGPGPYRREEGRHRRAADRRPHRQPRHPRVGHPHRLPDLHHLHRPGGVPGRRCGHHRGDPRAEAPPPRGADHPRSVQHLLRPQPGRPGRPQLGLPGRVREGRPGLGDRARQQDPADRPAGRGAGQDRTRPGPRPACRGVRPAPAPDGAVRGRRQQVAEGGPRRGAPRAAAGGAVAAPDHRRREERPGGGPGRGADRAPGPGDRQRHATGRHEGGRRAVRLGADAAAVRAPVRRGHEDRGGLPGTAHGEVGRRGQGHHRAGHRPRRRPRHRQEPRGHHPVQQRLHRRQPRHQAAGVGDPGGGAGAPGRRHRHVGAAGEVHGDHEGEPGGAEPARPVRRLPGDPRRRRPDPRLRGAGPARDLRGRGPLRPRRVRGPAADGRSDRRQARRGRRGAAGAEAAPGGQARAARAGGGGQPRPGPVRRRHRQPGAHPAVLGQPGRQGHPARRLFRLAGRGSPLQGPVGAEAGPLHRADVRGAGGVRGPAAAARAADPAAVREPAGGRGHLRLLPVRVQGRRPGRAARGRHRAHPLHLPPAAQGAAAVPGGLLPLRGLGPDRRGGLPGGHRRQPHLGRGRRAVRRGLLPGLPGAARPVGAARRGAGRVLARQGALRAGLRGRGPGRRGGHVRAEVPRCALLAGLRGLPRPGGPGQDRRAAGAGADRREAVGGVPAAPGAVHRRDRHPPPRGEVLQRPLTGADARFTGLSPGRRAPVGRAPAGRRKLDGPAEAGRLPPPGKRRPAFVSPRKGHVGTTAAPGQHLGRGVSL</sequence>
<feature type="compositionally biased region" description="Low complexity" evidence="1">
    <location>
        <begin position="695"/>
        <end position="705"/>
    </location>
</feature>
<keyword evidence="3" id="KW-1185">Reference proteome</keyword>
<feature type="compositionally biased region" description="Basic residues" evidence="1">
    <location>
        <begin position="444"/>
        <end position="466"/>
    </location>
</feature>
<feature type="compositionally biased region" description="Low complexity" evidence="1">
    <location>
        <begin position="748"/>
        <end position="758"/>
    </location>
</feature>
<feature type="compositionally biased region" description="Basic residues" evidence="1">
    <location>
        <begin position="516"/>
        <end position="530"/>
    </location>
</feature>
<feature type="compositionally biased region" description="Basic residues" evidence="1">
    <location>
        <begin position="542"/>
        <end position="563"/>
    </location>
</feature>
<reference evidence="2" key="1">
    <citation type="submission" date="2021-05" db="EMBL/GenBank/DDBJ databases">
        <authorList>
            <person name="Arsene-Ploetze F."/>
        </authorList>
    </citation>
    <scope>NUCLEOTIDE SEQUENCE</scope>
    <source>
        <strain evidence="2">DSM 42138</strain>
    </source>
</reference>
<evidence type="ECO:0000313" key="2">
    <source>
        <dbReference type="EMBL" id="CAG6396802.1"/>
    </source>
</evidence>
<feature type="compositionally biased region" description="Basic and acidic residues" evidence="1">
    <location>
        <begin position="731"/>
        <end position="744"/>
    </location>
</feature>
<feature type="region of interest" description="Disordered" evidence="1">
    <location>
        <begin position="354"/>
        <end position="1007"/>
    </location>
</feature>
<feature type="compositionally biased region" description="Basic residues" evidence="1">
    <location>
        <begin position="332"/>
        <end position="341"/>
    </location>
</feature>
<proteinExistence type="predicted"/>
<feature type="compositionally biased region" description="Low complexity" evidence="1">
    <location>
        <begin position="1191"/>
        <end position="1200"/>
    </location>
</feature>
<evidence type="ECO:0000313" key="3">
    <source>
        <dbReference type="Proteomes" id="UP001152519"/>
    </source>
</evidence>
<name>A0A9W4GVK0_9ACTN</name>
<feature type="compositionally biased region" description="Basic residues" evidence="1">
    <location>
        <begin position="782"/>
        <end position="798"/>
    </location>
</feature>
<feature type="compositionally biased region" description="Low complexity" evidence="1">
    <location>
        <begin position="921"/>
        <end position="936"/>
    </location>
</feature>
<evidence type="ECO:0000256" key="1">
    <source>
        <dbReference type="SAM" id="MobiDB-lite"/>
    </source>
</evidence>
<feature type="compositionally biased region" description="Low complexity" evidence="1">
    <location>
        <begin position="384"/>
        <end position="395"/>
    </location>
</feature>
<feature type="compositionally biased region" description="Basic residues" evidence="1">
    <location>
        <begin position="1043"/>
        <end position="1056"/>
    </location>
</feature>
<accession>A0A9W4GVK0</accession>
<feature type="compositionally biased region" description="Basic residues" evidence="1">
    <location>
        <begin position="56"/>
        <end position="86"/>
    </location>
</feature>
<gene>
    <name evidence="2" type="ORF">SCOCK_470022</name>
</gene>